<dbReference type="RefSeq" id="WP_348953215.1">
    <property type="nucleotide sequence ID" value="NZ_JBDZYD010000008.1"/>
</dbReference>
<dbReference type="PANTHER" id="PTHR30055">
    <property type="entry name" value="HTH-TYPE TRANSCRIPTIONAL REGULATOR RUTR"/>
    <property type="match status" value="1"/>
</dbReference>
<dbReference type="InterPro" id="IPR011075">
    <property type="entry name" value="TetR_C"/>
</dbReference>
<dbReference type="SUPFAM" id="SSF46689">
    <property type="entry name" value="Homeodomain-like"/>
    <property type="match status" value="1"/>
</dbReference>
<evidence type="ECO:0000256" key="3">
    <source>
        <dbReference type="ARBA" id="ARBA00023163"/>
    </source>
</evidence>
<dbReference type="PANTHER" id="PTHR30055:SF148">
    <property type="entry name" value="TETR-FAMILY TRANSCRIPTIONAL REGULATOR"/>
    <property type="match status" value="1"/>
</dbReference>
<dbReference type="Gene3D" id="1.10.357.10">
    <property type="entry name" value="Tetracycline Repressor, domain 2"/>
    <property type="match status" value="1"/>
</dbReference>
<comment type="caution">
    <text evidence="6">The sequence shown here is derived from an EMBL/GenBank/DDBJ whole genome shotgun (WGS) entry which is preliminary data.</text>
</comment>
<keyword evidence="7" id="KW-1185">Reference proteome</keyword>
<feature type="domain" description="HTH tetR-type" evidence="5">
    <location>
        <begin position="13"/>
        <end position="73"/>
    </location>
</feature>
<accession>A0ABV0LIW0</accession>
<dbReference type="PRINTS" id="PR00455">
    <property type="entry name" value="HTHTETR"/>
</dbReference>
<dbReference type="Proteomes" id="UP001440984">
    <property type="component" value="Unassembled WGS sequence"/>
</dbReference>
<sequence length="198" mass="21764">MARTPTGAAVLQPEVTQAITDAVLTELAEQGYGRLSMEAVAKRAGVGKSALYRRWRSKQEMITAVIAEFSVNRAGVEDTGSLRGDLRATMQAVLDWLTHPLFSRILPDLVAEGARNPETAESTRTSIGGPRRDLAEVMLRRAIDRGELPPDTDLELALDILAAPIYWRLVVRQAPVEPGYLDRLVEHTLRALGAREKP</sequence>
<evidence type="ECO:0000256" key="1">
    <source>
        <dbReference type="ARBA" id="ARBA00023015"/>
    </source>
</evidence>
<organism evidence="6 7">
    <name type="scientific">Amycolatopsis melonis</name>
    <dbReference type="NCBI Taxonomy" id="3156488"/>
    <lineage>
        <taxon>Bacteria</taxon>
        <taxon>Bacillati</taxon>
        <taxon>Actinomycetota</taxon>
        <taxon>Actinomycetes</taxon>
        <taxon>Pseudonocardiales</taxon>
        <taxon>Pseudonocardiaceae</taxon>
        <taxon>Amycolatopsis</taxon>
    </lineage>
</organism>
<evidence type="ECO:0000259" key="5">
    <source>
        <dbReference type="PROSITE" id="PS50977"/>
    </source>
</evidence>
<keyword evidence="1" id="KW-0805">Transcription regulation</keyword>
<evidence type="ECO:0000256" key="4">
    <source>
        <dbReference type="PROSITE-ProRule" id="PRU00335"/>
    </source>
</evidence>
<dbReference type="SUPFAM" id="SSF48498">
    <property type="entry name" value="Tetracyclin repressor-like, C-terminal domain"/>
    <property type="match status" value="1"/>
</dbReference>
<evidence type="ECO:0000313" key="7">
    <source>
        <dbReference type="Proteomes" id="UP001440984"/>
    </source>
</evidence>
<evidence type="ECO:0000256" key="2">
    <source>
        <dbReference type="ARBA" id="ARBA00023125"/>
    </source>
</evidence>
<keyword evidence="2 4" id="KW-0238">DNA-binding</keyword>
<gene>
    <name evidence="6" type="ORF">ABJI51_22430</name>
</gene>
<feature type="DNA-binding region" description="H-T-H motif" evidence="4">
    <location>
        <begin position="36"/>
        <end position="55"/>
    </location>
</feature>
<evidence type="ECO:0000313" key="6">
    <source>
        <dbReference type="EMBL" id="MEQ0561849.1"/>
    </source>
</evidence>
<proteinExistence type="predicted"/>
<dbReference type="InterPro" id="IPR050109">
    <property type="entry name" value="HTH-type_TetR-like_transc_reg"/>
</dbReference>
<dbReference type="Pfam" id="PF00440">
    <property type="entry name" value="TetR_N"/>
    <property type="match status" value="1"/>
</dbReference>
<dbReference type="InterPro" id="IPR036271">
    <property type="entry name" value="Tet_transcr_reg_TetR-rel_C_sf"/>
</dbReference>
<dbReference type="InterPro" id="IPR009057">
    <property type="entry name" value="Homeodomain-like_sf"/>
</dbReference>
<dbReference type="InterPro" id="IPR001647">
    <property type="entry name" value="HTH_TetR"/>
</dbReference>
<keyword evidence="3" id="KW-0804">Transcription</keyword>
<dbReference type="PROSITE" id="PS50977">
    <property type="entry name" value="HTH_TETR_2"/>
    <property type="match status" value="1"/>
</dbReference>
<dbReference type="Pfam" id="PF16859">
    <property type="entry name" value="TetR_C_11"/>
    <property type="match status" value="1"/>
</dbReference>
<dbReference type="EMBL" id="JBDZYD010000008">
    <property type="protein sequence ID" value="MEQ0561849.1"/>
    <property type="molecule type" value="Genomic_DNA"/>
</dbReference>
<reference evidence="6 7" key="1">
    <citation type="submission" date="2024-05" db="EMBL/GenBank/DDBJ databases">
        <authorList>
            <person name="Zhao H."/>
            <person name="Xu Y."/>
            <person name="Lin S."/>
            <person name="Spain J.C."/>
            <person name="Zhou N.-Y."/>
        </authorList>
    </citation>
    <scope>NUCLEOTIDE SEQUENCE [LARGE SCALE GENOMIC DNA]</scope>
    <source>
        <strain evidence="6 7">NEAU-NG30</strain>
    </source>
</reference>
<protein>
    <submittedName>
        <fullName evidence="6">TetR/AcrR family transcriptional regulator</fullName>
    </submittedName>
</protein>
<name>A0ABV0LIW0_9PSEU</name>
<dbReference type="Gene3D" id="1.10.10.60">
    <property type="entry name" value="Homeodomain-like"/>
    <property type="match status" value="1"/>
</dbReference>